<name>A0ABM1RG27_CAMSA</name>
<dbReference type="RefSeq" id="XP_019097965.1">
    <property type="nucleotide sequence ID" value="XM_019242420.1"/>
</dbReference>
<reference evidence="2" key="1">
    <citation type="journal article" date="2014" name="Nat. Commun.">
        <title>The emerging biofuel crop Camelina sativa retains a highly undifferentiated hexaploid genome structure.</title>
        <authorList>
            <person name="Kagale S."/>
            <person name="Koh C."/>
            <person name="Nixon J."/>
            <person name="Bollina V."/>
            <person name="Clarke W.E."/>
            <person name="Tuteja R."/>
            <person name="Spillane C."/>
            <person name="Robinson S.J."/>
            <person name="Links M.G."/>
            <person name="Clarke C."/>
            <person name="Higgins E.E."/>
            <person name="Huebert T."/>
            <person name="Sharpe A.G."/>
            <person name="Parkin I.A."/>
        </authorList>
    </citation>
    <scope>NUCLEOTIDE SEQUENCE [LARGE SCALE GENOMIC DNA]</scope>
    <source>
        <strain evidence="2">cv. DH55</strain>
    </source>
</reference>
<proteinExistence type="predicted"/>
<feature type="signal peptide" evidence="1">
    <location>
        <begin position="1"/>
        <end position="25"/>
    </location>
</feature>
<keyword evidence="1" id="KW-0732">Signal</keyword>
<evidence type="ECO:0000256" key="1">
    <source>
        <dbReference type="SAM" id="SignalP"/>
    </source>
</evidence>
<gene>
    <name evidence="3" type="primary">LOC104789560</name>
</gene>
<protein>
    <submittedName>
        <fullName evidence="3">Defensin-like protein 258</fullName>
    </submittedName>
</protein>
<evidence type="ECO:0000313" key="2">
    <source>
        <dbReference type="Proteomes" id="UP000694864"/>
    </source>
</evidence>
<dbReference type="Proteomes" id="UP000694864">
    <property type="component" value="Chromosome 1"/>
</dbReference>
<accession>A0ABM1RG27</accession>
<sequence length="82" mass="8804">MMNVSFKLSLLIFILVITSDIGSEARELTGADKKFEVVTGSSNYGGTTRALMQSPPCKRDVDCNLRCPKGAGICNNGKCDCL</sequence>
<feature type="chain" id="PRO_5045703661" evidence="1">
    <location>
        <begin position="26"/>
        <end position="82"/>
    </location>
</feature>
<keyword evidence="2" id="KW-1185">Reference proteome</keyword>
<dbReference type="GeneID" id="104789560"/>
<evidence type="ECO:0000313" key="3">
    <source>
        <dbReference type="RefSeq" id="XP_019097965.1"/>
    </source>
</evidence>
<reference evidence="3" key="2">
    <citation type="submission" date="2025-08" db="UniProtKB">
        <authorList>
            <consortium name="RefSeq"/>
        </authorList>
    </citation>
    <scope>IDENTIFICATION</scope>
    <source>
        <tissue evidence="3">Leaf</tissue>
    </source>
</reference>
<organism evidence="2 3">
    <name type="scientific">Camelina sativa</name>
    <name type="common">False flax</name>
    <name type="synonym">Myagrum sativum</name>
    <dbReference type="NCBI Taxonomy" id="90675"/>
    <lineage>
        <taxon>Eukaryota</taxon>
        <taxon>Viridiplantae</taxon>
        <taxon>Streptophyta</taxon>
        <taxon>Embryophyta</taxon>
        <taxon>Tracheophyta</taxon>
        <taxon>Spermatophyta</taxon>
        <taxon>Magnoliopsida</taxon>
        <taxon>eudicotyledons</taxon>
        <taxon>Gunneridae</taxon>
        <taxon>Pentapetalae</taxon>
        <taxon>rosids</taxon>
        <taxon>malvids</taxon>
        <taxon>Brassicales</taxon>
        <taxon>Brassicaceae</taxon>
        <taxon>Camelineae</taxon>
        <taxon>Camelina</taxon>
    </lineage>
</organism>